<proteinExistence type="predicted"/>
<dbReference type="EMBL" id="BHXC01000006">
    <property type="protein sequence ID" value="GCB91175.1"/>
    <property type="molecule type" value="Genomic_DNA"/>
</dbReference>
<evidence type="ECO:0000256" key="1">
    <source>
        <dbReference type="SAM" id="MobiDB-lite"/>
    </source>
</evidence>
<feature type="region of interest" description="Disordered" evidence="1">
    <location>
        <begin position="1"/>
        <end position="65"/>
    </location>
</feature>
<gene>
    <name evidence="2" type="ORF">SALB_03890</name>
</gene>
<sequence length="95" mass="9963">MTSPDAPRTNPRCVDGPTTDQPRTDRERTHAPVQPPRTPGPRTPGPVPPAPPPPGPPEAESAQSWSRLRVSRALDSSMVAISAGPGGFTVLLLVV</sequence>
<reference evidence="2 3" key="1">
    <citation type="journal article" date="2019" name="Microbiol. Resour. Announc.">
        <title>Draft Genome Sequence of the Most Traditional epsilon-Poly-l-Lysine Producer, Streptomyces albulus NBRC14147.</title>
        <authorList>
            <person name="Yamanaka K."/>
            <person name="Hamano Y."/>
        </authorList>
    </citation>
    <scope>NUCLEOTIDE SEQUENCE [LARGE SCALE GENOMIC DNA]</scope>
    <source>
        <strain evidence="2 3">NBRC 14147</strain>
    </source>
</reference>
<accession>A0A401R0L6</accession>
<evidence type="ECO:0000313" key="2">
    <source>
        <dbReference type="EMBL" id="GCB91175.1"/>
    </source>
</evidence>
<name>A0A401R0L6_STRNR</name>
<feature type="compositionally biased region" description="Pro residues" evidence="1">
    <location>
        <begin position="33"/>
        <end position="57"/>
    </location>
</feature>
<evidence type="ECO:0000313" key="3">
    <source>
        <dbReference type="Proteomes" id="UP000288351"/>
    </source>
</evidence>
<dbReference type="AlphaFoldDB" id="A0A401R0L6"/>
<dbReference type="Proteomes" id="UP000288351">
    <property type="component" value="Unassembled WGS sequence"/>
</dbReference>
<comment type="caution">
    <text evidence="2">The sequence shown here is derived from an EMBL/GenBank/DDBJ whole genome shotgun (WGS) entry which is preliminary data.</text>
</comment>
<organism evidence="2 3">
    <name type="scientific">Streptomyces noursei</name>
    <name type="common">Streptomyces albulus</name>
    <dbReference type="NCBI Taxonomy" id="1971"/>
    <lineage>
        <taxon>Bacteria</taxon>
        <taxon>Bacillati</taxon>
        <taxon>Actinomycetota</taxon>
        <taxon>Actinomycetes</taxon>
        <taxon>Kitasatosporales</taxon>
        <taxon>Streptomycetaceae</taxon>
        <taxon>Streptomyces</taxon>
    </lineage>
</organism>
<protein>
    <submittedName>
        <fullName evidence="2">Uncharacterized protein</fullName>
    </submittedName>
</protein>